<organism evidence="2 3">
    <name type="scientific">Rotaria socialis</name>
    <dbReference type="NCBI Taxonomy" id="392032"/>
    <lineage>
        <taxon>Eukaryota</taxon>
        <taxon>Metazoa</taxon>
        <taxon>Spiralia</taxon>
        <taxon>Gnathifera</taxon>
        <taxon>Rotifera</taxon>
        <taxon>Eurotatoria</taxon>
        <taxon>Bdelloidea</taxon>
        <taxon>Philodinida</taxon>
        <taxon>Philodinidae</taxon>
        <taxon>Rotaria</taxon>
    </lineage>
</organism>
<keyword evidence="1" id="KW-0175">Coiled coil</keyword>
<dbReference type="Proteomes" id="UP000663848">
    <property type="component" value="Unassembled WGS sequence"/>
</dbReference>
<dbReference type="AlphaFoldDB" id="A0A822DCH8"/>
<name>A0A822DCH8_9BILA</name>
<evidence type="ECO:0000313" key="3">
    <source>
        <dbReference type="Proteomes" id="UP000663848"/>
    </source>
</evidence>
<sequence>MKQLQDELEKVKSEAEEIELIEEKKYQDELEKLKGELEKMQRKTAIM</sequence>
<comment type="caution">
    <text evidence="2">The sequence shown here is derived from an EMBL/GenBank/DDBJ whole genome shotgun (WGS) entry which is preliminary data.</text>
</comment>
<feature type="coiled-coil region" evidence="1">
    <location>
        <begin position="1"/>
        <end position="43"/>
    </location>
</feature>
<feature type="non-terminal residue" evidence="2">
    <location>
        <position position="47"/>
    </location>
</feature>
<dbReference type="EMBL" id="CAJOBR010057869">
    <property type="protein sequence ID" value="CAF5065764.1"/>
    <property type="molecule type" value="Genomic_DNA"/>
</dbReference>
<protein>
    <submittedName>
        <fullName evidence="2">Uncharacterized protein</fullName>
    </submittedName>
</protein>
<gene>
    <name evidence="2" type="ORF">QYT958_LOCUS42934</name>
</gene>
<reference evidence="2" key="1">
    <citation type="submission" date="2021-02" db="EMBL/GenBank/DDBJ databases">
        <authorList>
            <person name="Nowell W R."/>
        </authorList>
    </citation>
    <scope>NUCLEOTIDE SEQUENCE</scope>
</reference>
<evidence type="ECO:0000313" key="2">
    <source>
        <dbReference type="EMBL" id="CAF5065764.1"/>
    </source>
</evidence>
<accession>A0A822DCH8</accession>
<proteinExistence type="predicted"/>
<evidence type="ECO:0000256" key="1">
    <source>
        <dbReference type="SAM" id="Coils"/>
    </source>
</evidence>